<dbReference type="Pfam" id="PF01895">
    <property type="entry name" value="PhoU"/>
    <property type="match status" value="2"/>
</dbReference>
<dbReference type="GO" id="GO:0030643">
    <property type="term" value="P:intracellular phosphate ion homeostasis"/>
    <property type="evidence" value="ECO:0007669"/>
    <property type="project" value="InterPro"/>
</dbReference>
<evidence type="ECO:0000256" key="1">
    <source>
        <dbReference type="SAM" id="Coils"/>
    </source>
</evidence>
<accession>A8AA37</accession>
<keyword evidence="4" id="KW-1185">Reference proteome</keyword>
<dbReference type="STRING" id="453591.Igni_0607"/>
<dbReference type="KEGG" id="iho:Igni_0607"/>
<protein>
    <submittedName>
        <fullName evidence="3">Phosphate uptake regulator, PhoU</fullName>
    </submittedName>
</protein>
<feature type="domain" description="PhoU" evidence="2">
    <location>
        <begin position="15"/>
        <end position="99"/>
    </location>
</feature>
<keyword evidence="1" id="KW-0175">Coiled coil</keyword>
<dbReference type="eggNOG" id="arCOG00232">
    <property type="taxonomic scope" value="Archaea"/>
</dbReference>
<organism evidence="3 4">
    <name type="scientific">Ignicoccus hospitalis (strain KIN4/I / DSM 18386 / JCM 14125)</name>
    <dbReference type="NCBI Taxonomy" id="453591"/>
    <lineage>
        <taxon>Archaea</taxon>
        <taxon>Thermoproteota</taxon>
        <taxon>Thermoprotei</taxon>
        <taxon>Desulfurococcales</taxon>
        <taxon>Desulfurococcaceae</taxon>
        <taxon>Ignicoccus</taxon>
    </lineage>
</organism>
<evidence type="ECO:0000313" key="4">
    <source>
        <dbReference type="Proteomes" id="UP000000262"/>
    </source>
</evidence>
<dbReference type="PhylomeDB" id="A8AA37"/>
<evidence type="ECO:0000313" key="3">
    <source>
        <dbReference type="EMBL" id="ABU81789.1"/>
    </source>
</evidence>
<dbReference type="HOGENOM" id="CLU_078518_1_0_2"/>
<dbReference type="PANTHER" id="PTHR42930">
    <property type="entry name" value="PHOSPHATE-SPECIFIC TRANSPORT SYSTEM ACCESSORY PROTEIN PHOU"/>
    <property type="match status" value="1"/>
</dbReference>
<dbReference type="InterPro" id="IPR028366">
    <property type="entry name" value="PhoU"/>
</dbReference>
<name>A8AA37_IGNH4</name>
<feature type="domain" description="PhoU" evidence="2">
    <location>
        <begin position="121"/>
        <end position="199"/>
    </location>
</feature>
<dbReference type="SUPFAM" id="SSF109755">
    <property type="entry name" value="PhoU-like"/>
    <property type="match status" value="1"/>
</dbReference>
<feature type="coiled-coil region" evidence="1">
    <location>
        <begin position="31"/>
        <end position="65"/>
    </location>
</feature>
<dbReference type="GO" id="GO:0045936">
    <property type="term" value="P:negative regulation of phosphate metabolic process"/>
    <property type="evidence" value="ECO:0007669"/>
    <property type="project" value="InterPro"/>
</dbReference>
<dbReference type="OrthoDB" id="7738at2157"/>
<dbReference type="PANTHER" id="PTHR42930:SF3">
    <property type="entry name" value="PHOSPHATE-SPECIFIC TRANSPORT SYSTEM ACCESSORY PROTEIN PHOU"/>
    <property type="match status" value="1"/>
</dbReference>
<proteinExistence type="predicted"/>
<dbReference type="InterPro" id="IPR026022">
    <property type="entry name" value="PhoU_dom"/>
</dbReference>
<evidence type="ECO:0000259" key="2">
    <source>
        <dbReference type="Pfam" id="PF01895"/>
    </source>
</evidence>
<dbReference type="Proteomes" id="UP000000262">
    <property type="component" value="Chromosome"/>
</dbReference>
<dbReference type="EMBL" id="CP000816">
    <property type="protein sequence ID" value="ABU81789.1"/>
    <property type="molecule type" value="Genomic_DNA"/>
</dbReference>
<dbReference type="AlphaFoldDB" id="A8AA37"/>
<dbReference type="InterPro" id="IPR038078">
    <property type="entry name" value="PhoU-like_sf"/>
</dbReference>
<sequence>MRLVEIGLKELDNQIMKMAELSKRAFELSTNAIEERRASELRDEVKEMVGKLGQLREEVNELALEIIARYQPVAKDLRKVKASLELSYAFFRFARYAYDALSAFARLESLGVKCEPKHFASLAPIVKSMIEGSIDALKNMDVLKAMKIITKDDEVDETYHSMLMDIIKNYENVPCAVVEALSIKFLERAADHSVQVASQVVFVVEGRYPE</sequence>
<gene>
    <name evidence="3" type="ordered locus">Igni_0607</name>
</gene>
<reference evidence="3 4" key="1">
    <citation type="journal article" date="2008" name="Genome Biol.">
        <title>A genomic analysis of the archaeal system Ignicoccus hospitalis-Nanoarchaeum equitans.</title>
        <authorList>
            <person name="Podar M."/>
            <person name="Anderson I."/>
            <person name="Makarova K.S."/>
            <person name="Elkins J.G."/>
            <person name="Ivanova N."/>
            <person name="Wall M.A."/>
            <person name="Lykidis A."/>
            <person name="Mavromatis K."/>
            <person name="Sun H."/>
            <person name="Hudson M.E."/>
            <person name="Chen W."/>
            <person name="Deciu C."/>
            <person name="Hutchison D."/>
            <person name="Eads J.R."/>
            <person name="Anderson A."/>
            <person name="Fernandes F."/>
            <person name="Szeto E."/>
            <person name="Lapidus A."/>
            <person name="Kyrpides N.C."/>
            <person name="Saier M.H.Jr."/>
            <person name="Richardson P.M."/>
            <person name="Rachel R."/>
            <person name="Huber H."/>
            <person name="Eisen J.A."/>
            <person name="Koonin E.V."/>
            <person name="Keller M."/>
            <person name="Stetter K.O."/>
        </authorList>
    </citation>
    <scope>NUCLEOTIDE SEQUENCE [LARGE SCALE GENOMIC DNA]</scope>
    <source>
        <strain evidence="4">KIN4/I / DSM 18386 / JCM 14125</strain>
    </source>
</reference>
<dbReference type="Gene3D" id="1.20.58.220">
    <property type="entry name" value="Phosphate transport system protein phou homolog 2, domain 2"/>
    <property type="match status" value="1"/>
</dbReference>